<dbReference type="PROSITE" id="PS50090">
    <property type="entry name" value="MYB_LIKE"/>
    <property type="match status" value="1"/>
</dbReference>
<feature type="domain" description="HTH myb-type" evidence="11">
    <location>
        <begin position="1"/>
        <end position="31"/>
    </location>
</feature>
<comment type="subcellular location">
    <subcellularLocation>
        <location evidence="1">Chromosome</location>
    </subcellularLocation>
    <subcellularLocation>
        <location evidence="2">Nucleus</location>
        <location evidence="2">Nucleolus</location>
    </subcellularLocation>
</comment>
<dbReference type="PANTHER" id="PTHR46267">
    <property type="entry name" value="SINGLE MYB HISTONE 4"/>
    <property type="match status" value="1"/>
</dbReference>
<dbReference type="GO" id="GO:0005694">
    <property type="term" value="C:chromosome"/>
    <property type="evidence" value="ECO:0007669"/>
    <property type="project" value="UniProtKB-SubCell"/>
</dbReference>
<evidence type="ECO:0000256" key="4">
    <source>
        <dbReference type="ARBA" id="ARBA00023015"/>
    </source>
</evidence>
<evidence type="ECO:0000256" key="3">
    <source>
        <dbReference type="ARBA" id="ARBA00022454"/>
    </source>
</evidence>
<dbReference type="GO" id="GO:0003691">
    <property type="term" value="F:double-stranded telomeric DNA binding"/>
    <property type="evidence" value="ECO:0007669"/>
    <property type="project" value="InterPro"/>
</dbReference>
<evidence type="ECO:0000256" key="9">
    <source>
        <dbReference type="ARBA" id="ARBA00032813"/>
    </source>
</evidence>
<dbReference type="CDD" id="cd11660">
    <property type="entry name" value="SANT_TRF"/>
    <property type="match status" value="1"/>
</dbReference>
<evidence type="ECO:0000313" key="13">
    <source>
        <dbReference type="Proteomes" id="UP000265520"/>
    </source>
</evidence>
<dbReference type="Proteomes" id="UP000265520">
    <property type="component" value="Unassembled WGS sequence"/>
</dbReference>
<evidence type="ECO:0000256" key="5">
    <source>
        <dbReference type="ARBA" id="ARBA00023054"/>
    </source>
</evidence>
<evidence type="ECO:0000313" key="12">
    <source>
        <dbReference type="EMBL" id="MCI38396.1"/>
    </source>
</evidence>
<accession>A0A392RS58</accession>
<keyword evidence="8" id="KW-0539">Nucleus</keyword>
<comment type="caution">
    <text evidence="12">The sequence shown here is derived from an EMBL/GenBank/DDBJ whole genome shotgun (WGS) entry which is preliminary data.</text>
</comment>
<name>A0A392RS58_9FABA</name>
<dbReference type="InterPro" id="IPR001005">
    <property type="entry name" value="SANT/Myb"/>
</dbReference>
<evidence type="ECO:0000256" key="6">
    <source>
        <dbReference type="ARBA" id="ARBA00023125"/>
    </source>
</evidence>
<dbReference type="Pfam" id="PF00249">
    <property type="entry name" value="Myb_DNA-binding"/>
    <property type="match status" value="1"/>
</dbReference>
<dbReference type="PROSITE" id="PS51294">
    <property type="entry name" value="HTH_MYB"/>
    <property type="match status" value="1"/>
</dbReference>
<dbReference type="InterPro" id="IPR009057">
    <property type="entry name" value="Homeodomain-like_sf"/>
</dbReference>
<keyword evidence="7" id="KW-0804">Transcription</keyword>
<evidence type="ECO:0000256" key="1">
    <source>
        <dbReference type="ARBA" id="ARBA00004286"/>
    </source>
</evidence>
<dbReference type="AlphaFoldDB" id="A0A392RS58"/>
<keyword evidence="5" id="KW-0175">Coiled coil</keyword>
<dbReference type="InterPro" id="IPR044597">
    <property type="entry name" value="SMH1-6"/>
</dbReference>
<dbReference type="GO" id="GO:0005730">
    <property type="term" value="C:nucleolus"/>
    <property type="evidence" value="ECO:0007669"/>
    <property type="project" value="UniProtKB-SubCell"/>
</dbReference>
<dbReference type="FunFam" id="1.10.10.60:FF:000168">
    <property type="entry name" value="Telomere repeat-binding factor 1"/>
    <property type="match status" value="1"/>
</dbReference>
<dbReference type="InterPro" id="IPR017930">
    <property type="entry name" value="Myb_dom"/>
</dbReference>
<dbReference type="SUPFAM" id="SSF46689">
    <property type="entry name" value="Homeodomain-like"/>
    <property type="match status" value="1"/>
</dbReference>
<evidence type="ECO:0000259" key="11">
    <source>
        <dbReference type="PROSITE" id="PS51294"/>
    </source>
</evidence>
<keyword evidence="6" id="KW-0238">DNA-binding</keyword>
<evidence type="ECO:0000256" key="2">
    <source>
        <dbReference type="ARBA" id="ARBA00004604"/>
    </source>
</evidence>
<proteinExistence type="predicted"/>
<feature type="non-terminal residue" evidence="12">
    <location>
        <position position="50"/>
    </location>
</feature>
<protein>
    <recommendedName>
        <fullName evidence="9">MYB transcription factor</fullName>
    </recommendedName>
</protein>
<keyword evidence="13" id="KW-1185">Reference proteome</keyword>
<feature type="domain" description="Myb-like" evidence="10">
    <location>
        <begin position="1"/>
        <end position="50"/>
    </location>
</feature>
<evidence type="ECO:0000256" key="7">
    <source>
        <dbReference type="ARBA" id="ARBA00023163"/>
    </source>
</evidence>
<evidence type="ECO:0000256" key="8">
    <source>
        <dbReference type="ARBA" id="ARBA00023242"/>
    </source>
</evidence>
<reference evidence="12 13" key="1">
    <citation type="journal article" date="2018" name="Front. Plant Sci.">
        <title>Red Clover (Trifolium pratense) and Zigzag Clover (T. medium) - A Picture of Genomic Similarities and Differences.</title>
        <authorList>
            <person name="Dluhosova J."/>
            <person name="Istvanek J."/>
            <person name="Nedelnik J."/>
            <person name="Repkova J."/>
        </authorList>
    </citation>
    <scope>NUCLEOTIDE SEQUENCE [LARGE SCALE GENOMIC DNA]</scope>
    <source>
        <strain evidence="13">cv. 10/8</strain>
        <tissue evidence="12">Leaf</tissue>
    </source>
</reference>
<organism evidence="12 13">
    <name type="scientific">Trifolium medium</name>
    <dbReference type="NCBI Taxonomy" id="97028"/>
    <lineage>
        <taxon>Eukaryota</taxon>
        <taxon>Viridiplantae</taxon>
        <taxon>Streptophyta</taxon>
        <taxon>Embryophyta</taxon>
        <taxon>Tracheophyta</taxon>
        <taxon>Spermatophyta</taxon>
        <taxon>Magnoliopsida</taxon>
        <taxon>eudicotyledons</taxon>
        <taxon>Gunneridae</taxon>
        <taxon>Pentapetalae</taxon>
        <taxon>rosids</taxon>
        <taxon>fabids</taxon>
        <taxon>Fabales</taxon>
        <taxon>Fabaceae</taxon>
        <taxon>Papilionoideae</taxon>
        <taxon>50 kb inversion clade</taxon>
        <taxon>NPAAA clade</taxon>
        <taxon>Hologalegina</taxon>
        <taxon>IRL clade</taxon>
        <taxon>Trifolieae</taxon>
        <taxon>Trifolium</taxon>
    </lineage>
</organism>
<dbReference type="EMBL" id="LXQA010255340">
    <property type="protein sequence ID" value="MCI38396.1"/>
    <property type="molecule type" value="Genomic_DNA"/>
</dbReference>
<evidence type="ECO:0000259" key="10">
    <source>
        <dbReference type="PROSITE" id="PS50090"/>
    </source>
</evidence>
<keyword evidence="3" id="KW-0158">Chromosome</keyword>
<dbReference type="Gene3D" id="1.10.10.60">
    <property type="entry name" value="Homeodomain-like"/>
    <property type="match status" value="1"/>
</dbReference>
<sequence>MGNQKLKWTSEEEDALVAGIKKHGAGKWKTILLDPQFAPLLTSRSNIDLK</sequence>
<dbReference type="PANTHER" id="PTHR46267:SF3">
    <property type="entry name" value="TELOMERE REPEAT-BINDING FACTOR 4-RELATED"/>
    <property type="match status" value="1"/>
</dbReference>
<keyword evidence="4" id="KW-0805">Transcription regulation</keyword>